<keyword evidence="7 12" id="KW-0675">Receptor</keyword>
<keyword evidence="4 10" id="KW-1133">Transmembrane helix</keyword>
<sequence length="246" mass="26886">MLENSSLSTLESISHYTNATVSTAIDGRVGGEAYTRDGTAYLELAAFVCIDVVGLVGNGFVLGVVLLCKEMQTVANFFVVSLSVADILVSALVTPIVTATRWKRMWLLGAAACDLQAIINHTCLFASLFNLAAIAVSRLVVTRRPGRYHSLFSTNYCCLYISIIWCFSIVYSLLPVMGWGEFRYDAKRYNCIFSSPQQGDLRLSGHDAGGGARTRDRRLPIDLRGDTLAAEPPTSRNERGGEREGE</sequence>
<protein>
    <submittedName>
        <fullName evidence="12">Melatonin-related receptor</fullName>
    </submittedName>
</protein>
<feature type="region of interest" description="Disordered" evidence="9">
    <location>
        <begin position="203"/>
        <end position="246"/>
    </location>
</feature>
<feature type="compositionally biased region" description="Basic and acidic residues" evidence="9">
    <location>
        <begin position="236"/>
        <end position="246"/>
    </location>
</feature>
<evidence type="ECO:0000256" key="9">
    <source>
        <dbReference type="SAM" id="MobiDB-lite"/>
    </source>
</evidence>
<dbReference type="PRINTS" id="PR00237">
    <property type="entry name" value="GPCRRHODOPSN"/>
</dbReference>
<keyword evidence="5" id="KW-0297">G-protein coupled receptor</keyword>
<evidence type="ECO:0000256" key="7">
    <source>
        <dbReference type="ARBA" id="ARBA00023170"/>
    </source>
</evidence>
<reference evidence="12 13" key="1">
    <citation type="journal article" date="2021" name="Elife">
        <title>Chloroplast acquisition without the gene transfer in kleptoplastic sea slugs, Plakobranchus ocellatus.</title>
        <authorList>
            <person name="Maeda T."/>
            <person name="Takahashi S."/>
            <person name="Yoshida T."/>
            <person name="Shimamura S."/>
            <person name="Takaki Y."/>
            <person name="Nagai Y."/>
            <person name="Toyoda A."/>
            <person name="Suzuki Y."/>
            <person name="Arimoto A."/>
            <person name="Ishii H."/>
            <person name="Satoh N."/>
            <person name="Nishiyama T."/>
            <person name="Hasebe M."/>
            <person name="Maruyama T."/>
            <person name="Minagawa J."/>
            <person name="Obokata J."/>
            <person name="Shigenobu S."/>
        </authorList>
    </citation>
    <scope>NUCLEOTIDE SEQUENCE [LARGE SCALE GENOMIC DNA]</scope>
</reference>
<gene>
    <name evidence="12" type="ORF">PoB_002527400</name>
</gene>
<keyword evidence="6 10" id="KW-0472">Membrane</keyword>
<keyword evidence="3 10" id="KW-0812">Transmembrane</keyword>
<keyword evidence="2" id="KW-1003">Cell membrane</keyword>
<evidence type="ECO:0000256" key="1">
    <source>
        <dbReference type="ARBA" id="ARBA00004651"/>
    </source>
</evidence>
<comment type="subcellular location">
    <subcellularLocation>
        <location evidence="1">Cell membrane</location>
        <topology evidence="1">Multi-pass membrane protein</topology>
    </subcellularLocation>
</comment>
<dbReference type="Gene3D" id="1.20.1070.10">
    <property type="entry name" value="Rhodopsin 7-helix transmembrane proteins"/>
    <property type="match status" value="1"/>
</dbReference>
<evidence type="ECO:0000256" key="10">
    <source>
        <dbReference type="SAM" id="Phobius"/>
    </source>
</evidence>
<dbReference type="EMBL" id="BLXT01002861">
    <property type="protein sequence ID" value="GFN98768.1"/>
    <property type="molecule type" value="Genomic_DNA"/>
</dbReference>
<keyword evidence="13" id="KW-1185">Reference proteome</keyword>
<feature type="transmembrane region" description="Helical" evidence="10">
    <location>
        <begin position="74"/>
        <end position="98"/>
    </location>
</feature>
<dbReference type="InterPro" id="IPR017452">
    <property type="entry name" value="GPCR_Rhodpsn_7TM"/>
</dbReference>
<evidence type="ECO:0000256" key="2">
    <source>
        <dbReference type="ARBA" id="ARBA00022475"/>
    </source>
</evidence>
<dbReference type="PROSITE" id="PS50262">
    <property type="entry name" value="G_PROTEIN_RECEP_F1_2"/>
    <property type="match status" value="1"/>
</dbReference>
<dbReference type="GO" id="GO:0004930">
    <property type="term" value="F:G protein-coupled receptor activity"/>
    <property type="evidence" value="ECO:0007669"/>
    <property type="project" value="UniProtKB-KW"/>
</dbReference>
<proteinExistence type="predicted"/>
<feature type="transmembrane region" description="Helical" evidence="10">
    <location>
        <begin position="44"/>
        <end position="67"/>
    </location>
</feature>
<feature type="transmembrane region" description="Helical" evidence="10">
    <location>
        <begin position="153"/>
        <end position="174"/>
    </location>
</feature>
<dbReference type="AlphaFoldDB" id="A0AAV3ZXW7"/>
<dbReference type="GO" id="GO:0005886">
    <property type="term" value="C:plasma membrane"/>
    <property type="evidence" value="ECO:0007669"/>
    <property type="project" value="UniProtKB-SubCell"/>
</dbReference>
<feature type="transmembrane region" description="Helical" evidence="10">
    <location>
        <begin position="118"/>
        <end position="141"/>
    </location>
</feature>
<evidence type="ECO:0000256" key="6">
    <source>
        <dbReference type="ARBA" id="ARBA00023136"/>
    </source>
</evidence>
<comment type="caution">
    <text evidence="12">The sequence shown here is derived from an EMBL/GenBank/DDBJ whole genome shotgun (WGS) entry which is preliminary data.</text>
</comment>
<organism evidence="12 13">
    <name type="scientific">Plakobranchus ocellatus</name>
    <dbReference type="NCBI Taxonomy" id="259542"/>
    <lineage>
        <taxon>Eukaryota</taxon>
        <taxon>Metazoa</taxon>
        <taxon>Spiralia</taxon>
        <taxon>Lophotrochozoa</taxon>
        <taxon>Mollusca</taxon>
        <taxon>Gastropoda</taxon>
        <taxon>Heterobranchia</taxon>
        <taxon>Euthyneura</taxon>
        <taxon>Panpulmonata</taxon>
        <taxon>Sacoglossa</taxon>
        <taxon>Placobranchoidea</taxon>
        <taxon>Plakobranchidae</taxon>
        <taxon>Plakobranchus</taxon>
    </lineage>
</organism>
<dbReference type="InterPro" id="IPR000276">
    <property type="entry name" value="GPCR_Rhodpsn"/>
</dbReference>
<feature type="domain" description="G-protein coupled receptors family 1 profile" evidence="11">
    <location>
        <begin position="57"/>
        <end position="191"/>
    </location>
</feature>
<evidence type="ECO:0000256" key="4">
    <source>
        <dbReference type="ARBA" id="ARBA00022989"/>
    </source>
</evidence>
<evidence type="ECO:0000313" key="12">
    <source>
        <dbReference type="EMBL" id="GFN98768.1"/>
    </source>
</evidence>
<evidence type="ECO:0000256" key="8">
    <source>
        <dbReference type="ARBA" id="ARBA00023224"/>
    </source>
</evidence>
<dbReference type="SUPFAM" id="SSF81321">
    <property type="entry name" value="Family A G protein-coupled receptor-like"/>
    <property type="match status" value="1"/>
</dbReference>
<dbReference type="CDD" id="cd00637">
    <property type="entry name" value="7tm_classA_rhodopsin-like"/>
    <property type="match status" value="1"/>
</dbReference>
<name>A0AAV3ZXW7_9GAST</name>
<dbReference type="PANTHER" id="PTHR22752">
    <property type="entry name" value="G PROTEIN-COUPLED RECEPTOR"/>
    <property type="match status" value="1"/>
</dbReference>
<evidence type="ECO:0000259" key="11">
    <source>
        <dbReference type="PROSITE" id="PS50262"/>
    </source>
</evidence>
<evidence type="ECO:0000256" key="5">
    <source>
        <dbReference type="ARBA" id="ARBA00023040"/>
    </source>
</evidence>
<evidence type="ECO:0000256" key="3">
    <source>
        <dbReference type="ARBA" id="ARBA00022692"/>
    </source>
</evidence>
<dbReference type="Pfam" id="PF00001">
    <property type="entry name" value="7tm_1"/>
    <property type="match status" value="1"/>
</dbReference>
<accession>A0AAV3ZXW7</accession>
<keyword evidence="8" id="KW-0807">Transducer</keyword>
<evidence type="ECO:0000313" key="13">
    <source>
        <dbReference type="Proteomes" id="UP000735302"/>
    </source>
</evidence>
<feature type="compositionally biased region" description="Basic and acidic residues" evidence="9">
    <location>
        <begin position="213"/>
        <end position="225"/>
    </location>
</feature>
<dbReference type="Proteomes" id="UP000735302">
    <property type="component" value="Unassembled WGS sequence"/>
</dbReference>